<feature type="compositionally biased region" description="Basic residues" evidence="1">
    <location>
        <begin position="30"/>
        <end position="51"/>
    </location>
</feature>
<dbReference type="EMBL" id="PP934186">
    <property type="protein sequence ID" value="XDG30946.1"/>
    <property type="molecule type" value="Genomic_DNA"/>
</dbReference>
<dbReference type="Pfam" id="PF08200">
    <property type="entry name" value="Phage_T7_1_1"/>
    <property type="match status" value="1"/>
</dbReference>
<reference evidence="2" key="1">
    <citation type="submission" date="2024-06" db="EMBL/GenBank/DDBJ databases">
        <authorList>
            <person name="Yang R."/>
        </authorList>
    </citation>
    <scope>NUCLEOTIDE SEQUENCE</scope>
</reference>
<name>A0AB39AJM6_9CAUD</name>
<feature type="compositionally biased region" description="Polar residues" evidence="1">
    <location>
        <begin position="1"/>
        <end position="13"/>
    </location>
</feature>
<accession>A0AB39AJM6</accession>
<feature type="region of interest" description="Disordered" evidence="1">
    <location>
        <begin position="1"/>
        <end position="51"/>
    </location>
</feature>
<organism evidence="2">
    <name type="scientific">Vibrio phage P018-4</name>
    <dbReference type="NCBI Taxonomy" id="3229728"/>
    <lineage>
        <taxon>Viruses</taxon>
        <taxon>Duplodnaviria</taxon>
        <taxon>Heunggongvirae</taxon>
        <taxon>Uroviricota</taxon>
        <taxon>Caudoviricetes</taxon>
    </lineage>
</organism>
<evidence type="ECO:0000313" key="2">
    <source>
        <dbReference type="EMBL" id="XDG30946.1"/>
    </source>
</evidence>
<protein>
    <submittedName>
        <fullName evidence="2">Uncharacterized protein</fullName>
    </submittedName>
</protein>
<proteinExistence type="predicted"/>
<sequence>MFQTMNVIKTQRASFKPSEVDQEWETKQQRKDKRNKPNRKSGRNNKRNWEV</sequence>
<dbReference type="InterPro" id="IPR013232">
    <property type="entry name" value="Phage_T7_Gp1.1"/>
</dbReference>
<evidence type="ECO:0000256" key="1">
    <source>
        <dbReference type="SAM" id="MobiDB-lite"/>
    </source>
</evidence>